<comment type="caution">
    <text evidence="2">The sequence shown here is derived from an EMBL/GenBank/DDBJ whole genome shotgun (WGS) entry which is preliminary data.</text>
</comment>
<name>A0A4Y2GN23_ARAVE</name>
<evidence type="ECO:0000256" key="1">
    <source>
        <dbReference type="SAM" id="MobiDB-lite"/>
    </source>
</evidence>
<dbReference type="OrthoDB" id="6466835at2759"/>
<reference evidence="2 3" key="1">
    <citation type="journal article" date="2019" name="Sci. Rep.">
        <title>Orb-weaving spider Araneus ventricosus genome elucidates the spidroin gene catalogue.</title>
        <authorList>
            <person name="Kono N."/>
            <person name="Nakamura H."/>
            <person name="Ohtoshi R."/>
            <person name="Moran D.A.P."/>
            <person name="Shinohara A."/>
            <person name="Yoshida Y."/>
            <person name="Fujiwara M."/>
            <person name="Mori M."/>
            <person name="Tomita M."/>
            <person name="Arakawa K."/>
        </authorList>
    </citation>
    <scope>NUCLEOTIDE SEQUENCE [LARGE SCALE GENOMIC DNA]</scope>
</reference>
<feature type="compositionally biased region" description="Acidic residues" evidence="1">
    <location>
        <begin position="11"/>
        <end position="25"/>
    </location>
</feature>
<evidence type="ECO:0000313" key="3">
    <source>
        <dbReference type="Proteomes" id="UP000499080"/>
    </source>
</evidence>
<sequence>MEHLRKLLAEVETDEDPDFDSEDNGPEDVLEEFFSDHERFCEHDTESEEDGDSGIEDVNNLELFSSKQFIQWRKTRQVGKILVVTIVCRAYLEQKDQRKM</sequence>
<evidence type="ECO:0000313" key="2">
    <source>
        <dbReference type="EMBL" id="GBM54125.1"/>
    </source>
</evidence>
<keyword evidence="3" id="KW-1185">Reference proteome</keyword>
<proteinExistence type="predicted"/>
<protein>
    <submittedName>
        <fullName evidence="2">Uncharacterized protein</fullName>
    </submittedName>
</protein>
<feature type="region of interest" description="Disordered" evidence="1">
    <location>
        <begin position="1"/>
        <end position="25"/>
    </location>
</feature>
<dbReference type="EMBL" id="BGPR01001444">
    <property type="protein sequence ID" value="GBM54125.1"/>
    <property type="molecule type" value="Genomic_DNA"/>
</dbReference>
<dbReference type="Proteomes" id="UP000499080">
    <property type="component" value="Unassembled WGS sequence"/>
</dbReference>
<accession>A0A4Y2GN23</accession>
<organism evidence="2 3">
    <name type="scientific">Araneus ventricosus</name>
    <name type="common">Orbweaver spider</name>
    <name type="synonym">Epeira ventricosa</name>
    <dbReference type="NCBI Taxonomy" id="182803"/>
    <lineage>
        <taxon>Eukaryota</taxon>
        <taxon>Metazoa</taxon>
        <taxon>Ecdysozoa</taxon>
        <taxon>Arthropoda</taxon>
        <taxon>Chelicerata</taxon>
        <taxon>Arachnida</taxon>
        <taxon>Araneae</taxon>
        <taxon>Araneomorphae</taxon>
        <taxon>Entelegynae</taxon>
        <taxon>Araneoidea</taxon>
        <taxon>Araneidae</taxon>
        <taxon>Araneus</taxon>
    </lineage>
</organism>
<dbReference type="AlphaFoldDB" id="A0A4Y2GN23"/>
<gene>
    <name evidence="2" type="ORF">AVEN_119854_1</name>
</gene>